<dbReference type="Proteomes" id="UP000013776">
    <property type="component" value="Unassembled WGS sequence"/>
</dbReference>
<feature type="transmembrane region" description="Helical" evidence="2">
    <location>
        <begin position="699"/>
        <end position="721"/>
    </location>
</feature>
<feature type="signal peptide" evidence="3">
    <location>
        <begin position="1"/>
        <end position="18"/>
    </location>
</feature>
<dbReference type="GO" id="GO:0001402">
    <property type="term" value="P:signal transduction involved in filamentous growth"/>
    <property type="evidence" value="ECO:0007669"/>
    <property type="project" value="TreeGrafter"/>
</dbReference>
<dbReference type="GO" id="GO:0005576">
    <property type="term" value="C:extracellular region"/>
    <property type="evidence" value="ECO:0007669"/>
    <property type="project" value="TreeGrafter"/>
</dbReference>
<dbReference type="EMBL" id="CAHR02000020">
    <property type="protein sequence ID" value="CCG80949.1"/>
    <property type="molecule type" value="Genomic_DNA"/>
</dbReference>
<feature type="compositionally biased region" description="Polar residues" evidence="1">
    <location>
        <begin position="103"/>
        <end position="126"/>
    </location>
</feature>
<evidence type="ECO:0000256" key="1">
    <source>
        <dbReference type="SAM" id="MobiDB-lite"/>
    </source>
</evidence>
<name>R4X9N6_TAPDE</name>
<feature type="region of interest" description="Disordered" evidence="1">
    <location>
        <begin position="304"/>
        <end position="326"/>
    </location>
</feature>
<feature type="chain" id="PRO_5004373180" description="Mucin family signaling protein Msb2" evidence="3">
    <location>
        <begin position="19"/>
        <end position="755"/>
    </location>
</feature>
<protein>
    <recommendedName>
        <fullName evidence="6">Mucin family signaling protein Msb2</fullName>
    </recommendedName>
</protein>
<dbReference type="InterPro" id="IPR010916">
    <property type="entry name" value="TonB_box_CS"/>
</dbReference>
<dbReference type="GO" id="GO:0007232">
    <property type="term" value="P:osmosensory signaling pathway via Sho1 osmosensor"/>
    <property type="evidence" value="ECO:0007669"/>
    <property type="project" value="InterPro"/>
</dbReference>
<evidence type="ECO:0000256" key="2">
    <source>
        <dbReference type="SAM" id="Phobius"/>
    </source>
</evidence>
<dbReference type="GO" id="GO:0030010">
    <property type="term" value="P:establishment of cell polarity"/>
    <property type="evidence" value="ECO:0007669"/>
    <property type="project" value="TreeGrafter"/>
</dbReference>
<dbReference type="PROSITE" id="PS00430">
    <property type="entry name" value="TONB_DEPENDENT_REC_1"/>
    <property type="match status" value="1"/>
</dbReference>
<organism evidence="4 5">
    <name type="scientific">Taphrina deformans (strain PYCC 5710 / ATCC 11124 / CBS 356.35 / IMI 108563 / JCM 9778 / NBRC 8474)</name>
    <name type="common">Peach leaf curl fungus</name>
    <name type="synonym">Lalaria deformans</name>
    <dbReference type="NCBI Taxonomy" id="1097556"/>
    <lineage>
        <taxon>Eukaryota</taxon>
        <taxon>Fungi</taxon>
        <taxon>Dikarya</taxon>
        <taxon>Ascomycota</taxon>
        <taxon>Taphrinomycotina</taxon>
        <taxon>Taphrinomycetes</taxon>
        <taxon>Taphrinales</taxon>
        <taxon>Taphrinaceae</taxon>
        <taxon>Taphrina</taxon>
    </lineage>
</organism>
<feature type="region of interest" description="Disordered" evidence="1">
    <location>
        <begin position="44"/>
        <end position="87"/>
    </location>
</feature>
<dbReference type="GO" id="GO:0006972">
    <property type="term" value="P:hyperosmotic response"/>
    <property type="evidence" value="ECO:0007669"/>
    <property type="project" value="TreeGrafter"/>
</dbReference>
<dbReference type="GO" id="GO:0005886">
    <property type="term" value="C:plasma membrane"/>
    <property type="evidence" value="ECO:0007669"/>
    <property type="project" value="InterPro"/>
</dbReference>
<keyword evidence="3" id="KW-0732">Signal</keyword>
<feature type="compositionally biased region" description="Low complexity" evidence="1">
    <location>
        <begin position="310"/>
        <end position="321"/>
    </location>
</feature>
<dbReference type="VEuPathDB" id="FungiDB:TAPDE_000611"/>
<dbReference type="STRING" id="1097556.R4X9N6"/>
<dbReference type="GO" id="GO:0009986">
    <property type="term" value="C:cell surface"/>
    <property type="evidence" value="ECO:0007669"/>
    <property type="project" value="TreeGrafter"/>
</dbReference>
<feature type="region of interest" description="Disordered" evidence="1">
    <location>
        <begin position="499"/>
        <end position="518"/>
    </location>
</feature>
<evidence type="ECO:0000256" key="3">
    <source>
        <dbReference type="SAM" id="SignalP"/>
    </source>
</evidence>
<proteinExistence type="predicted"/>
<evidence type="ECO:0000313" key="4">
    <source>
        <dbReference type="EMBL" id="CCG80949.1"/>
    </source>
</evidence>
<comment type="caution">
    <text evidence="4">The sequence shown here is derived from an EMBL/GenBank/DDBJ whole genome shotgun (WGS) entry which is preliminary data.</text>
</comment>
<dbReference type="GO" id="GO:0030427">
    <property type="term" value="C:site of polarized growth"/>
    <property type="evidence" value="ECO:0007669"/>
    <property type="project" value="TreeGrafter"/>
</dbReference>
<dbReference type="eggNOG" id="ENOG502QW7T">
    <property type="taxonomic scope" value="Eukaryota"/>
</dbReference>
<feature type="compositionally biased region" description="Polar residues" evidence="1">
    <location>
        <begin position="452"/>
        <end position="465"/>
    </location>
</feature>
<feature type="compositionally biased region" description="Low complexity" evidence="1">
    <location>
        <begin position="499"/>
        <end position="514"/>
    </location>
</feature>
<keyword evidence="2" id="KW-0812">Transmembrane</keyword>
<evidence type="ECO:0000313" key="5">
    <source>
        <dbReference type="Proteomes" id="UP000013776"/>
    </source>
</evidence>
<sequence>MRPQVLVTLLLSCFAVQGQHFRHHHPNPKLNALHQLIQKRNNTPIESAVPKGPSSEPTVRPAEGASNVNQGSFESGTASALTPSSVGADQQYGETVVVTATLTARSDSTSRQPPSAVPTNHKTSPVPSILDITLGPGSTSPSVSDPVTSTPSPVPTNHKTSPVPSILDITLDPGSTSSGVFEPATSTRIASNTGIPSTLSSTLLSSTTLSPGNIGAQLPSIRGSHVVEPSTPEPTYIGAPGTSTVPSTGTQTAPVTNASHATAASGVQASASPSIEASSVTFVAPVNAVSPNAPPVFTTSIPPTTATNAGLSPGLSSGLSTPNPPQSILPAPAAKETSLTYPSIVPGQSTTSQTMVGTTMPTTIVPIANSPVPSASNTSIPTSSATPKAQAVAPTTISTSPEVTTGRLPTSTGLRPSTTNQTVSAGDMSRRPPPSTSLPENSATTDTKHTVKPSSVDTKTSSSGTKPMASPVAPTLPSTIPISTTQTMELPQAVLTATSASTTTPSADATSLASQARTSATSSPVLPAAIAPAAGIIMPNSSQTIVQVGFLDSLNYPFVVSNALATAQILAYTPKAVAYALGLPQSGILANSLRPYNKPDYVATVAYLVIPSADLSQLEELWNNTNSVLYNQLDPSLQSLVVLIDRSIPLLLSSSRGSTTTNAGNTASGGAASDASTARYGSLADTGPSSGTTSSTTRIVGIGVGSAAAAGMYAGAMFLVARRHRSRRMTLFARDTARGRRGISRPMNPENSLGI</sequence>
<dbReference type="PANTHER" id="PTHR35778:SF1">
    <property type="entry name" value="SIGNALING MUCIN HKR1-RELATED"/>
    <property type="match status" value="1"/>
</dbReference>
<dbReference type="PANTHER" id="PTHR35778">
    <property type="entry name" value="SIGNALING MUCIN HKR1-RELATED"/>
    <property type="match status" value="1"/>
</dbReference>
<keyword evidence="2" id="KW-0472">Membrane</keyword>
<feature type="compositionally biased region" description="Polar residues" evidence="1">
    <location>
        <begin position="66"/>
        <end position="87"/>
    </location>
</feature>
<feature type="region of interest" description="Disordered" evidence="1">
    <location>
        <begin position="103"/>
        <end position="165"/>
    </location>
</feature>
<dbReference type="InterPro" id="IPR039295">
    <property type="entry name" value="MSB2"/>
</dbReference>
<keyword evidence="5" id="KW-1185">Reference proteome</keyword>
<feature type="region of interest" description="Disordered" evidence="1">
    <location>
        <begin position="655"/>
        <end position="674"/>
    </location>
</feature>
<dbReference type="AlphaFoldDB" id="R4X9N6"/>
<feature type="compositionally biased region" description="Low complexity" evidence="1">
    <location>
        <begin position="136"/>
        <end position="151"/>
    </location>
</feature>
<keyword evidence="2" id="KW-1133">Transmembrane helix</keyword>
<dbReference type="GO" id="GO:0005034">
    <property type="term" value="F:osmosensor activity"/>
    <property type="evidence" value="ECO:0007669"/>
    <property type="project" value="InterPro"/>
</dbReference>
<dbReference type="OrthoDB" id="3366093at2759"/>
<reference evidence="4 5" key="1">
    <citation type="journal article" date="2013" name="MBio">
        <title>Genome sequencing of the plant pathogen Taphrina deformans, the causal agent of peach leaf curl.</title>
        <authorList>
            <person name="Cisse O.H."/>
            <person name="Almeida J.M.G.C.F."/>
            <person name="Fonseca A."/>
            <person name="Kumar A.A."/>
            <person name="Salojaervi J."/>
            <person name="Overmyer K."/>
            <person name="Hauser P.M."/>
            <person name="Pagni M."/>
        </authorList>
    </citation>
    <scope>NUCLEOTIDE SEQUENCE [LARGE SCALE GENOMIC DNA]</scope>
    <source>
        <strain evidence="5">PYCC 5710 / ATCC 11124 / CBS 356.35 / IMI 108563 / JCM 9778 / NBRC 8474</strain>
    </source>
</reference>
<dbReference type="GO" id="GO:0031505">
    <property type="term" value="P:fungal-type cell wall organization"/>
    <property type="evidence" value="ECO:0007669"/>
    <property type="project" value="TreeGrafter"/>
</dbReference>
<feature type="region of interest" description="Disordered" evidence="1">
    <location>
        <begin position="227"/>
        <end position="254"/>
    </location>
</feature>
<evidence type="ECO:0008006" key="6">
    <source>
        <dbReference type="Google" id="ProtNLM"/>
    </source>
</evidence>
<feature type="compositionally biased region" description="Polar residues" evidence="1">
    <location>
        <begin position="241"/>
        <end position="254"/>
    </location>
</feature>
<feature type="compositionally biased region" description="Polar residues" evidence="1">
    <location>
        <begin position="371"/>
        <end position="424"/>
    </location>
</feature>
<accession>R4X9N6</accession>
<feature type="region of interest" description="Disordered" evidence="1">
    <location>
        <begin position="368"/>
        <end position="480"/>
    </location>
</feature>
<gene>
    <name evidence="4" type="ORF">TAPDE_000611</name>
</gene>